<evidence type="ECO:0000256" key="1">
    <source>
        <dbReference type="SAM" id="MobiDB-lite"/>
    </source>
</evidence>
<evidence type="ECO:0000313" key="3">
    <source>
        <dbReference type="Proteomes" id="UP000001695"/>
    </source>
</evidence>
<dbReference type="Proteomes" id="UP000001695">
    <property type="component" value="Chromosome"/>
</dbReference>
<dbReference type="eggNOG" id="COG0616">
    <property type="taxonomic scope" value="Bacteria"/>
</dbReference>
<evidence type="ECO:0000313" key="2">
    <source>
        <dbReference type="EMBL" id="ACB96732.1"/>
    </source>
</evidence>
<reference evidence="3" key="1">
    <citation type="submission" date="2008-03" db="EMBL/GenBank/DDBJ databases">
        <title>Complete sequence of chromosome of Beijerinckia indica subsp. indica ATCC 9039.</title>
        <authorList>
            <consortium name="US DOE Joint Genome Institute"/>
            <person name="Copeland A."/>
            <person name="Lucas S."/>
            <person name="Lapidus A."/>
            <person name="Glavina del Rio T."/>
            <person name="Dalin E."/>
            <person name="Tice H."/>
            <person name="Bruce D."/>
            <person name="Goodwin L."/>
            <person name="Pitluck S."/>
            <person name="LaButti K."/>
            <person name="Schmutz J."/>
            <person name="Larimer F."/>
            <person name="Land M."/>
            <person name="Hauser L."/>
            <person name="Kyrpides N."/>
            <person name="Mikhailova N."/>
            <person name="Dunfield P.F."/>
            <person name="Dedysh S.N."/>
            <person name="Liesack W."/>
            <person name="Saw J.H."/>
            <person name="Alam M."/>
            <person name="Chen Y."/>
            <person name="Murrell J.C."/>
            <person name="Richardson P."/>
        </authorList>
    </citation>
    <scope>NUCLEOTIDE SEQUENCE [LARGE SCALE GENOMIC DNA]</scope>
    <source>
        <strain evidence="3">ATCC 9039 / DSM 1715 / NCIMB 8712</strain>
    </source>
</reference>
<feature type="compositionally biased region" description="Basic and acidic residues" evidence="1">
    <location>
        <begin position="34"/>
        <end position="44"/>
    </location>
</feature>
<name>B2ICD5_BEII9</name>
<gene>
    <name evidence="2" type="ordered locus">Bind_3172</name>
</gene>
<dbReference type="AlphaFoldDB" id="B2ICD5"/>
<sequence length="132" mass="13724">MSYSRLSEMYASTPITQADLDEARAEGHAAGLAEGKRLGHEPGKAEGVPIGAAAERERINAIFSMKEAEGREATARHFALKTDLSLDGVKVAIAGVPKVGGHSSGTYGLAPSQAGAVPWSEIAAIVSPLTRR</sequence>
<dbReference type="EMBL" id="CP001016">
    <property type="protein sequence ID" value="ACB96732.1"/>
    <property type="molecule type" value="Genomic_DNA"/>
</dbReference>
<keyword evidence="3" id="KW-1185">Reference proteome</keyword>
<organism evidence="2 3">
    <name type="scientific">Beijerinckia indica subsp. indica (strain ATCC 9039 / DSM 1715 / NCIMB 8712)</name>
    <dbReference type="NCBI Taxonomy" id="395963"/>
    <lineage>
        <taxon>Bacteria</taxon>
        <taxon>Pseudomonadati</taxon>
        <taxon>Pseudomonadota</taxon>
        <taxon>Alphaproteobacteria</taxon>
        <taxon>Hyphomicrobiales</taxon>
        <taxon>Beijerinckiaceae</taxon>
        <taxon>Beijerinckia</taxon>
    </lineage>
</organism>
<accession>B2ICD5</accession>
<reference evidence="2 3" key="2">
    <citation type="journal article" date="2010" name="J. Bacteriol.">
        <title>Complete genome sequence of Beijerinckia indica subsp. indica.</title>
        <authorList>
            <person name="Tamas I."/>
            <person name="Dedysh S.N."/>
            <person name="Liesack W."/>
            <person name="Stott M.B."/>
            <person name="Alam M."/>
            <person name="Murrell J.C."/>
            <person name="Dunfield P.F."/>
        </authorList>
    </citation>
    <scope>NUCLEOTIDE SEQUENCE [LARGE SCALE GENOMIC DNA]</scope>
    <source>
        <strain evidence="3">ATCC 9039 / DSM 1715 / NCIMB 8712</strain>
    </source>
</reference>
<dbReference type="HOGENOM" id="CLU_1912966_0_0_5"/>
<protein>
    <submittedName>
        <fullName evidence="2">Uncharacterized protein</fullName>
    </submittedName>
</protein>
<dbReference type="RefSeq" id="WP_012386080.1">
    <property type="nucleotide sequence ID" value="NC_010581.1"/>
</dbReference>
<proteinExistence type="predicted"/>
<feature type="region of interest" description="Disordered" evidence="1">
    <location>
        <begin position="26"/>
        <end position="46"/>
    </location>
</feature>
<dbReference type="KEGG" id="bid:Bind_3172"/>